<dbReference type="PRINTS" id="PR00866">
    <property type="entry name" value="RNADNAPOLMS"/>
</dbReference>
<dbReference type="InterPro" id="IPR000123">
    <property type="entry name" value="Reverse_transcriptase_msDNA"/>
</dbReference>
<sequence>MSNKKRLKIKNHNQYPFHQSPLYKLKSKKRLADIFNVELSELKSWFNTIPSEYNVFLNEKDREIQTPLNNLYIIHNRLANLLSRIETPSWLHSFKKNFSYLTNAKSHIDSRQVLTFDLKSFYQSTTQNAVRKFFKDTMLCSEDVSFFLSKICCYNNHLPTGSQVSIYLCYLVNIKMFDEMRRLAVSRNALLTVYADDITVSGDKIDYSLLNTMRKIIVRHGYKLSEDKTLRFKYNEIPVITGIALVQGELRPTNKFMSELRSKVYFLNRNAEELDIELLKKEKQRINGKINYIESLNRPIPSQAIDINKKLDKLVPIK</sequence>
<evidence type="ECO:0000256" key="3">
    <source>
        <dbReference type="ARBA" id="ARBA00022723"/>
    </source>
</evidence>
<evidence type="ECO:0000256" key="5">
    <source>
        <dbReference type="ARBA" id="ARBA00022918"/>
    </source>
</evidence>
<name>A0A6P1KQE1_FAUOS</name>
<dbReference type="CDD" id="cd03487">
    <property type="entry name" value="RT_Bac_retron_II"/>
    <property type="match status" value="1"/>
</dbReference>
<feature type="domain" description="Reverse transcriptase" evidence="9">
    <location>
        <begin position="1"/>
        <end position="245"/>
    </location>
</feature>
<evidence type="ECO:0000256" key="1">
    <source>
        <dbReference type="ARBA" id="ARBA00022679"/>
    </source>
</evidence>
<evidence type="ECO:0000256" key="4">
    <source>
        <dbReference type="ARBA" id="ARBA00022842"/>
    </source>
</evidence>
<evidence type="ECO:0000313" key="10">
    <source>
        <dbReference type="EMBL" id="QHG10464.1"/>
    </source>
</evidence>
<evidence type="ECO:0000256" key="8">
    <source>
        <dbReference type="SAM" id="Coils"/>
    </source>
</evidence>
<keyword evidence="1" id="KW-0808">Transferase</keyword>
<protein>
    <submittedName>
        <fullName evidence="10">RNA-directed DNA polymerase</fullName>
    </submittedName>
</protein>
<feature type="coiled-coil region" evidence="8">
    <location>
        <begin position="257"/>
        <end position="289"/>
    </location>
</feature>
<dbReference type="InterPro" id="IPR043502">
    <property type="entry name" value="DNA/RNA_pol_sf"/>
</dbReference>
<organism evidence="10">
    <name type="scientific">Faucicola osloensis</name>
    <name type="common">Moraxella osloensis</name>
    <dbReference type="NCBI Taxonomy" id="34062"/>
    <lineage>
        <taxon>Bacteria</taxon>
        <taxon>Pseudomonadati</taxon>
        <taxon>Pseudomonadota</taxon>
        <taxon>Gammaproteobacteria</taxon>
        <taxon>Moraxellales</taxon>
        <taxon>Moraxellaceae</taxon>
        <taxon>Faucicola</taxon>
    </lineage>
</organism>
<dbReference type="InterPro" id="IPR000477">
    <property type="entry name" value="RT_dom"/>
</dbReference>
<dbReference type="GO" id="GO:0046872">
    <property type="term" value="F:metal ion binding"/>
    <property type="evidence" value="ECO:0007669"/>
    <property type="project" value="UniProtKB-KW"/>
</dbReference>
<keyword evidence="5 10" id="KW-0695">RNA-directed DNA polymerase</keyword>
<dbReference type="GO" id="GO:0003723">
    <property type="term" value="F:RNA binding"/>
    <property type="evidence" value="ECO:0007669"/>
    <property type="project" value="InterPro"/>
</dbReference>
<keyword evidence="3" id="KW-0479">Metal-binding</keyword>
<keyword evidence="4" id="KW-0460">Magnesium</keyword>
<dbReference type="PROSITE" id="PS50878">
    <property type="entry name" value="RT_POL"/>
    <property type="match status" value="1"/>
</dbReference>
<evidence type="ECO:0000259" key="9">
    <source>
        <dbReference type="PROSITE" id="PS50878"/>
    </source>
</evidence>
<dbReference type="GO" id="GO:0003964">
    <property type="term" value="F:RNA-directed DNA polymerase activity"/>
    <property type="evidence" value="ECO:0007669"/>
    <property type="project" value="UniProtKB-KW"/>
</dbReference>
<keyword evidence="8" id="KW-0175">Coiled coil</keyword>
<gene>
    <name evidence="10" type="ORF">GSF12_11640</name>
</gene>
<dbReference type="SUPFAM" id="SSF56672">
    <property type="entry name" value="DNA/RNA polymerases"/>
    <property type="match status" value="1"/>
</dbReference>
<evidence type="ECO:0000256" key="6">
    <source>
        <dbReference type="ARBA" id="ARBA00023118"/>
    </source>
</evidence>
<reference evidence="10" key="1">
    <citation type="journal article" date="2020" name="Microbiol. Resour. Announc.">
        <title>Complete Genome Sequence of Moraxella osloensis Strain YV1, Isolated from an Australian Wastewater Treatment Plant.</title>
        <authorList>
            <person name="Batinovic S."/>
            <person name="Rice D.T.F."/>
            <person name="Seviour R.J."/>
            <person name="Petrovski S."/>
        </authorList>
    </citation>
    <scope>NUCLEOTIDE SEQUENCE</scope>
    <source>
        <strain evidence="10">YV1</strain>
    </source>
</reference>
<dbReference type="EMBL" id="CP047226">
    <property type="protein sequence ID" value="QHG10464.1"/>
    <property type="molecule type" value="Genomic_DNA"/>
</dbReference>
<keyword evidence="2" id="KW-0548">Nucleotidyltransferase</keyword>
<evidence type="ECO:0000256" key="2">
    <source>
        <dbReference type="ARBA" id="ARBA00022695"/>
    </source>
</evidence>
<dbReference type="GO" id="GO:0051607">
    <property type="term" value="P:defense response to virus"/>
    <property type="evidence" value="ECO:0007669"/>
    <property type="project" value="UniProtKB-KW"/>
</dbReference>
<keyword evidence="6" id="KW-0051">Antiviral defense</keyword>
<evidence type="ECO:0000256" key="7">
    <source>
        <dbReference type="ARBA" id="ARBA00034120"/>
    </source>
</evidence>
<dbReference type="AlphaFoldDB" id="A0A6P1KQE1"/>
<proteinExistence type="inferred from homology"/>
<accession>A0A6P1KQE1</accession>
<comment type="similarity">
    <text evidence="7">Belongs to the bacterial reverse transcriptase family.</text>
</comment>